<sequence length="472" mass="52341">MSLRDTVRTWIGRTRPVDRRTSAALEERWASLPVGVQTPEQLLGRHAIGCEGTHGVFPKCNLTCSPCYHSRDANKVRVDGSHTVTEVEKQMAYLAERRGPRAHAQLIGGEVSLLAPDDHAEALLAMHRHGREPMSMTHGDFDYDYLKRVVLDAEGRVRLRRVSFAAHFDSLMRGRRGIPRPRSEAELDGHRAAFVDMFARLRRETGVRSYLAHNMTVTPANLREVGSVVAAVARMGYQMVSFQPAAFIGDDRRWDDDYDEVGIDTVWDELERGLNQRVSWKALQFGDRRCNRTAFGFTVNGGWHTICEAEVPAEVAARDVFLDHFGGVNFGGTPPALLAVKLARVLVRHPRDVAVIAGWTRSVVGRVGGPLVLVTAALRGDVAPMTYVVHNFMDAQDVIPAWQQLKAGVVAGDQRTRATQERLQACTYTMAHPETGELVPACAQHSALDPAENEQLRRLLPLTVLGREPATA</sequence>
<evidence type="ECO:0008006" key="3">
    <source>
        <dbReference type="Google" id="ProtNLM"/>
    </source>
</evidence>
<reference evidence="1 2" key="1">
    <citation type="submission" date="2020-08" db="EMBL/GenBank/DDBJ databases">
        <title>Genomic Encyclopedia of Type Strains, Phase IV (KMG-V): Genome sequencing to study the core and pangenomes of soil and plant-associated prokaryotes.</title>
        <authorList>
            <person name="Whitman W."/>
        </authorList>
    </citation>
    <scope>NUCLEOTIDE SEQUENCE [LARGE SCALE GENOMIC DNA]</scope>
    <source>
        <strain evidence="1 2">B3ACCR2</strain>
    </source>
</reference>
<protein>
    <recommendedName>
        <fullName evidence="3">MoaA/NifB/PqqE/SkfB family radical SAM enzyme</fullName>
    </recommendedName>
</protein>
<gene>
    <name evidence="1" type="ORF">FHW14_003270</name>
</gene>
<proteinExistence type="predicted"/>
<dbReference type="InterPro" id="IPR013785">
    <property type="entry name" value="Aldolase_TIM"/>
</dbReference>
<comment type="caution">
    <text evidence="1">The sequence shown here is derived from an EMBL/GenBank/DDBJ whole genome shotgun (WGS) entry which is preliminary data.</text>
</comment>
<evidence type="ECO:0000313" key="2">
    <source>
        <dbReference type="Proteomes" id="UP000590811"/>
    </source>
</evidence>
<dbReference type="SUPFAM" id="SSF102114">
    <property type="entry name" value="Radical SAM enzymes"/>
    <property type="match status" value="1"/>
</dbReference>
<dbReference type="EMBL" id="JACHVT010000007">
    <property type="protein sequence ID" value="MBB2988081.1"/>
    <property type="molecule type" value="Genomic_DNA"/>
</dbReference>
<accession>A0A839Q617</accession>
<dbReference type="AlphaFoldDB" id="A0A839Q617"/>
<dbReference type="InterPro" id="IPR058240">
    <property type="entry name" value="rSAM_sf"/>
</dbReference>
<evidence type="ECO:0000313" key="1">
    <source>
        <dbReference type="EMBL" id="MBB2988081.1"/>
    </source>
</evidence>
<name>A0A839Q617_9MICO</name>
<dbReference type="Gene3D" id="3.20.20.70">
    <property type="entry name" value="Aldolase class I"/>
    <property type="match status" value="1"/>
</dbReference>
<dbReference type="RefSeq" id="WP_184511079.1">
    <property type="nucleotide sequence ID" value="NZ_JACHVT010000007.1"/>
</dbReference>
<dbReference type="Proteomes" id="UP000590811">
    <property type="component" value="Unassembled WGS sequence"/>
</dbReference>
<organism evidence="1 2">
    <name type="scientific">Terracoccus luteus</name>
    <dbReference type="NCBI Taxonomy" id="53356"/>
    <lineage>
        <taxon>Bacteria</taxon>
        <taxon>Bacillati</taxon>
        <taxon>Actinomycetota</taxon>
        <taxon>Actinomycetes</taxon>
        <taxon>Micrococcales</taxon>
        <taxon>Intrasporangiaceae</taxon>
        <taxon>Terracoccus</taxon>
    </lineage>
</organism>